<dbReference type="InterPro" id="IPR000700">
    <property type="entry name" value="PAS-assoc_C"/>
</dbReference>
<comment type="catalytic activity">
    <reaction evidence="1">
        <text>ATP + protein L-histidine = ADP + protein N-phospho-L-histidine.</text>
        <dbReference type="EC" id="2.7.13.3"/>
    </reaction>
</comment>
<dbReference type="PROSITE" id="PS50112">
    <property type="entry name" value="PAS"/>
    <property type="match status" value="2"/>
</dbReference>
<dbReference type="Pfam" id="PF02518">
    <property type="entry name" value="HATPase_c"/>
    <property type="match status" value="1"/>
</dbReference>
<feature type="domain" description="Response regulatory" evidence="16">
    <location>
        <begin position="1017"/>
        <end position="1139"/>
    </location>
</feature>
<protein>
    <recommendedName>
        <fullName evidence="3">histidine kinase</fullName>
        <ecNumber evidence="3">2.7.13.3</ecNumber>
    </recommendedName>
</protein>
<keyword evidence="8" id="KW-0067">ATP-binding</keyword>
<dbReference type="Gene3D" id="1.10.287.130">
    <property type="match status" value="1"/>
</dbReference>
<organism evidence="21 22">
    <name type="scientific">Pseudomonas abyssi</name>
    <dbReference type="NCBI Taxonomy" id="170540"/>
    <lineage>
        <taxon>Bacteria</taxon>
        <taxon>Pseudomonadati</taxon>
        <taxon>Pseudomonadota</taxon>
        <taxon>Gammaproteobacteria</taxon>
        <taxon>Pseudomonadales</taxon>
        <taxon>Pseudomonadaceae</taxon>
        <taxon>Pseudomonas</taxon>
    </lineage>
</organism>
<dbReference type="PROSITE" id="PS50110">
    <property type="entry name" value="RESPONSE_REGULATORY"/>
    <property type="match status" value="2"/>
</dbReference>
<evidence type="ECO:0000256" key="11">
    <source>
        <dbReference type="ARBA" id="ARBA00023136"/>
    </source>
</evidence>
<dbReference type="PANTHER" id="PTHR45339">
    <property type="entry name" value="HYBRID SIGNAL TRANSDUCTION HISTIDINE KINASE J"/>
    <property type="match status" value="1"/>
</dbReference>
<proteinExistence type="predicted"/>
<dbReference type="SUPFAM" id="SSF52172">
    <property type="entry name" value="CheY-like"/>
    <property type="match status" value="2"/>
</dbReference>
<evidence type="ECO:0000259" key="16">
    <source>
        <dbReference type="PROSITE" id="PS50110"/>
    </source>
</evidence>
<dbReference type="PROSITE" id="PS50109">
    <property type="entry name" value="HIS_KIN"/>
    <property type="match status" value="1"/>
</dbReference>
<dbReference type="Gene3D" id="2.10.70.100">
    <property type="match status" value="1"/>
</dbReference>
<keyword evidence="5 13" id="KW-0597">Phosphoprotein</keyword>
<feature type="modified residue" description="4-aspartylphosphate" evidence="13">
    <location>
        <position position="1211"/>
    </location>
</feature>
<evidence type="ECO:0000256" key="8">
    <source>
        <dbReference type="ARBA" id="ARBA00022840"/>
    </source>
</evidence>
<dbReference type="PROSITE" id="PS50113">
    <property type="entry name" value="PAC"/>
    <property type="match status" value="3"/>
</dbReference>
<dbReference type="PROSITE" id="PS50894">
    <property type="entry name" value="HPT"/>
    <property type="match status" value="1"/>
</dbReference>
<dbReference type="SMART" id="SM01079">
    <property type="entry name" value="CHASE"/>
    <property type="match status" value="1"/>
</dbReference>
<feature type="domain" description="PAS" evidence="17">
    <location>
        <begin position="489"/>
        <end position="546"/>
    </location>
</feature>
<dbReference type="InterPro" id="IPR000014">
    <property type="entry name" value="PAS"/>
</dbReference>
<evidence type="ECO:0000256" key="6">
    <source>
        <dbReference type="ARBA" id="ARBA00022692"/>
    </source>
</evidence>
<dbReference type="SMART" id="SM00388">
    <property type="entry name" value="HisKA"/>
    <property type="match status" value="1"/>
</dbReference>
<evidence type="ECO:0000313" key="21">
    <source>
        <dbReference type="EMBL" id="RGP53686.1"/>
    </source>
</evidence>
<dbReference type="CDD" id="cd00088">
    <property type="entry name" value="HPT"/>
    <property type="match status" value="1"/>
</dbReference>
<feature type="coiled-coil region" evidence="14">
    <location>
        <begin position="745"/>
        <end position="778"/>
    </location>
</feature>
<dbReference type="GO" id="GO:0005524">
    <property type="term" value="F:ATP binding"/>
    <property type="evidence" value="ECO:0007669"/>
    <property type="project" value="UniProtKB-KW"/>
</dbReference>
<feature type="modified residue" description="Phosphohistidine" evidence="12">
    <location>
        <position position="1348"/>
    </location>
</feature>
<dbReference type="FunFam" id="3.30.565.10:FF:000010">
    <property type="entry name" value="Sensor histidine kinase RcsC"/>
    <property type="match status" value="1"/>
</dbReference>
<gene>
    <name evidence="21" type="ORF">ASB58_15050</name>
</gene>
<dbReference type="SUPFAM" id="SSF47384">
    <property type="entry name" value="Homodimeric domain of signal transducing histidine kinase"/>
    <property type="match status" value="1"/>
</dbReference>
<dbReference type="Gene3D" id="1.20.120.160">
    <property type="entry name" value="HPT domain"/>
    <property type="match status" value="1"/>
</dbReference>
<dbReference type="Gene3D" id="3.40.50.2300">
    <property type="match status" value="2"/>
</dbReference>
<dbReference type="Gene3D" id="3.30.450.350">
    <property type="entry name" value="CHASE domain"/>
    <property type="match status" value="1"/>
</dbReference>
<dbReference type="InterPro" id="IPR036890">
    <property type="entry name" value="HATPase_C_sf"/>
</dbReference>
<dbReference type="CDD" id="cd00082">
    <property type="entry name" value="HisKA"/>
    <property type="match status" value="1"/>
</dbReference>
<dbReference type="SMART" id="SM00448">
    <property type="entry name" value="REC"/>
    <property type="match status" value="2"/>
</dbReference>
<dbReference type="InterPro" id="IPR001610">
    <property type="entry name" value="PAC"/>
</dbReference>
<dbReference type="InterPro" id="IPR042240">
    <property type="entry name" value="CHASE_sf"/>
</dbReference>
<dbReference type="SUPFAM" id="SSF55874">
    <property type="entry name" value="ATPase domain of HSP90 chaperone/DNA topoisomerase II/histidine kinase"/>
    <property type="match status" value="1"/>
</dbReference>
<keyword evidence="14" id="KW-0175">Coiled coil</keyword>
<feature type="domain" description="PAS" evidence="17">
    <location>
        <begin position="344"/>
        <end position="415"/>
    </location>
</feature>
<name>A0A395R0N0_9PSED</name>
<dbReference type="InterPro" id="IPR013655">
    <property type="entry name" value="PAS_fold_3"/>
</dbReference>
<dbReference type="CDD" id="cd00130">
    <property type="entry name" value="PAS"/>
    <property type="match status" value="3"/>
</dbReference>
<dbReference type="InterPro" id="IPR036641">
    <property type="entry name" value="HPT_dom_sf"/>
</dbReference>
<dbReference type="InterPro" id="IPR013767">
    <property type="entry name" value="PAS_fold"/>
</dbReference>
<keyword evidence="22" id="KW-1185">Reference proteome</keyword>
<dbReference type="SMART" id="SM00387">
    <property type="entry name" value="HATPase_c"/>
    <property type="match status" value="1"/>
</dbReference>
<feature type="domain" description="PAC" evidence="18">
    <location>
        <begin position="578"/>
        <end position="630"/>
    </location>
</feature>
<dbReference type="Pfam" id="PF01627">
    <property type="entry name" value="Hpt"/>
    <property type="match status" value="1"/>
</dbReference>
<evidence type="ECO:0000256" key="5">
    <source>
        <dbReference type="ARBA" id="ARBA00022553"/>
    </source>
</evidence>
<dbReference type="SUPFAM" id="SSF47226">
    <property type="entry name" value="Histidine-containing phosphotransfer domain, HPT domain"/>
    <property type="match status" value="1"/>
</dbReference>
<evidence type="ECO:0000256" key="7">
    <source>
        <dbReference type="ARBA" id="ARBA00022741"/>
    </source>
</evidence>
<evidence type="ECO:0000256" key="10">
    <source>
        <dbReference type="ARBA" id="ARBA00023012"/>
    </source>
</evidence>
<sequence length="1414" mass="154398">MIATLYTPRRAALLVLAAGLACTLLACGWVARDNAREVEQALHSATDQAATVVTKRIELYQYGLRGARGALLTGGEHSMTREQFANYARTRDKDSEFPGARGFGFIRRVPVSEQAAYLDRARADGEPDFSIRQLRPHDGERYVIEYIEPLASNRQAVGLDIASETNRRNAALAALTTGSVQLTGPITLVQATGKPLQSFLILMPIYRTGATPDSVEARLREGYGWSYAPLLTEDVLSSLLLSLENDGLQIRLSDVTDPATPVNFYQGDEPAGGLTQGLHQWREHEVYGRRWHIELMAGPAFVAALDLPSPWLVAGGGLLASLLLAALTGVAGVNRFRHHQLRIQQARLAAIVNSSADAIIGQSLDGLITSWNHGAEQMFGYPASEALGRDLIAMLVPTASAEKAAAVQLRIARGEQLSHYHAQRRHRDGHLIDVSCAVSPLLDDHGRVSGLSSTLRDISAQKEAERRTLELNANLESQVAERTRELHEANLLLNNVLQSASEVSIIASDTQGVIQVFNRGAENLLGYRAEQMIGQQTPAMLHDPDEVAARSHELSAEYGEAIEGFRVFVHKPELEGAERRQWTYVRKDGSRTTVTLVVTAMRDADGQLVGYLGIALDMSELLRLGRETAAALDQLQLASEVAGLGIWTWVPDSGQLQWNERMLELYDYTADDQTRGLTYAHWRARLHPEDADRLEHGLQRAIRGEADFDMTFRIVKTSGKVLHIQAKAQVEHDACGQIVSVLGINRDITAQLEQETRLREAKEQADAANQAKSAFLANMSHEIRTPMNAVLGMLKLVQGTGLNPRQLDYVLKALGAAHSLLGLLNDILDYSKIEAGKLELDHHDFELEMLLRDLAVVLAGNQGQKDLEVLFDIDSSLPTALHGDSLRLQQVLINLSGNALKFTQQGQVIVSVKQLSRSAEQVRLRIAVSDTGIGISAAQQKHIFDGFTQAEASTTRRFGGTGLGLVICKRLVALMGGELQVESQPGVGSRFWFDLELKIASPRTLKEQARAELQDQHLLVVDDNPTSLEMLTAMVTELGWQADQAHSGTEAIERVKRRHTAYDAVLMDWRMPEMNGLEAARLIQQSVGEHGPQPTIIMVTAHGREVLAEQHSAGDAPFASFLTKPITARQLVSSLIQANRHGVAEAVAPTANAPQRLQGLHLLVVEDNALNRQVASELLAGEGATVVLAEGGLEGVEKALGEPGFDVVLLDIQMPDIDGLEAARRIRAAGTRARMPIIAMTANAAETDRQACLQAGMNDHVGKPIDLEKLVTVILRQCNGEVAGSAPATASDAPEIETPDELLDRFGGKLTLLRSVLLVFPDQTHRLLDDLQQQVDNADIDAILYHLHTLKGSSGTMGATRLSRHCAELEQAFRTDPQAALSMPDWITALRTELERAVALLEAEVVKLEQTDAD</sequence>
<dbReference type="InterPro" id="IPR003661">
    <property type="entry name" value="HisK_dim/P_dom"/>
</dbReference>
<dbReference type="InterPro" id="IPR011006">
    <property type="entry name" value="CheY-like_superfamily"/>
</dbReference>
<evidence type="ECO:0000256" key="14">
    <source>
        <dbReference type="SAM" id="Coils"/>
    </source>
</evidence>
<keyword evidence="11" id="KW-0472">Membrane</keyword>
<dbReference type="GO" id="GO:0006355">
    <property type="term" value="P:regulation of DNA-templated transcription"/>
    <property type="evidence" value="ECO:0007669"/>
    <property type="project" value="InterPro"/>
</dbReference>
<dbReference type="InterPro" id="IPR035965">
    <property type="entry name" value="PAS-like_dom_sf"/>
</dbReference>
<evidence type="ECO:0000256" key="9">
    <source>
        <dbReference type="ARBA" id="ARBA00022989"/>
    </source>
</evidence>
<dbReference type="GO" id="GO:0000155">
    <property type="term" value="F:phosphorelay sensor kinase activity"/>
    <property type="evidence" value="ECO:0007669"/>
    <property type="project" value="InterPro"/>
</dbReference>
<keyword evidence="10" id="KW-0902">Two-component regulatory system</keyword>
<keyword evidence="4" id="KW-1003">Cell membrane</keyword>
<dbReference type="EC" id="2.7.13.3" evidence="3"/>
<dbReference type="InterPro" id="IPR006189">
    <property type="entry name" value="CHASE_dom"/>
</dbReference>
<keyword evidence="9" id="KW-1133">Transmembrane helix</keyword>
<evidence type="ECO:0000259" key="15">
    <source>
        <dbReference type="PROSITE" id="PS50109"/>
    </source>
</evidence>
<comment type="subcellular location">
    <subcellularLocation>
        <location evidence="2">Cell membrane</location>
        <topology evidence="2">Multi-pass membrane protein</topology>
    </subcellularLocation>
</comment>
<evidence type="ECO:0000259" key="19">
    <source>
        <dbReference type="PROSITE" id="PS50839"/>
    </source>
</evidence>
<evidence type="ECO:0000256" key="12">
    <source>
        <dbReference type="PROSITE-ProRule" id="PRU00110"/>
    </source>
</evidence>
<dbReference type="SMART" id="SM00073">
    <property type="entry name" value="HPT"/>
    <property type="match status" value="1"/>
</dbReference>
<feature type="domain" description="Histidine kinase" evidence="15">
    <location>
        <begin position="778"/>
        <end position="999"/>
    </location>
</feature>
<dbReference type="GO" id="GO:0005886">
    <property type="term" value="C:plasma membrane"/>
    <property type="evidence" value="ECO:0007669"/>
    <property type="project" value="UniProtKB-SubCell"/>
</dbReference>
<feature type="modified residue" description="4-aspartylphosphate" evidence="13">
    <location>
        <position position="1068"/>
    </location>
</feature>
<dbReference type="Proteomes" id="UP000265411">
    <property type="component" value="Unassembled WGS sequence"/>
</dbReference>
<dbReference type="NCBIfam" id="TIGR00229">
    <property type="entry name" value="sensory_box"/>
    <property type="match status" value="3"/>
</dbReference>
<evidence type="ECO:0000259" key="18">
    <source>
        <dbReference type="PROSITE" id="PS50113"/>
    </source>
</evidence>
<dbReference type="PROSITE" id="PS50839">
    <property type="entry name" value="CHASE"/>
    <property type="match status" value="1"/>
</dbReference>
<evidence type="ECO:0000256" key="4">
    <source>
        <dbReference type="ARBA" id="ARBA00022475"/>
    </source>
</evidence>
<evidence type="ECO:0000259" key="17">
    <source>
        <dbReference type="PROSITE" id="PS50112"/>
    </source>
</evidence>
<evidence type="ECO:0000256" key="1">
    <source>
        <dbReference type="ARBA" id="ARBA00000085"/>
    </source>
</evidence>
<dbReference type="Gene3D" id="3.30.565.10">
    <property type="entry name" value="Histidine kinase-like ATPase, C-terminal domain"/>
    <property type="match status" value="1"/>
</dbReference>
<dbReference type="EMBL" id="LMAZ01000005">
    <property type="protein sequence ID" value="RGP53686.1"/>
    <property type="molecule type" value="Genomic_DNA"/>
</dbReference>
<dbReference type="Pfam" id="PF00989">
    <property type="entry name" value="PAS"/>
    <property type="match status" value="2"/>
</dbReference>
<feature type="domain" description="PAC" evidence="18">
    <location>
        <begin position="418"/>
        <end position="470"/>
    </location>
</feature>
<dbReference type="Gene3D" id="3.30.450.20">
    <property type="entry name" value="PAS domain"/>
    <property type="match status" value="3"/>
</dbReference>
<dbReference type="Pfam" id="PF08447">
    <property type="entry name" value="PAS_3"/>
    <property type="match status" value="1"/>
</dbReference>
<feature type="domain" description="HPt" evidence="20">
    <location>
        <begin position="1309"/>
        <end position="1404"/>
    </location>
</feature>
<dbReference type="InterPro" id="IPR003594">
    <property type="entry name" value="HATPase_dom"/>
</dbReference>
<evidence type="ECO:0000256" key="2">
    <source>
        <dbReference type="ARBA" id="ARBA00004651"/>
    </source>
</evidence>
<accession>A0A395R0N0</accession>
<reference evidence="21 22" key="1">
    <citation type="journal article" date="2018" name="Syst. Appl. Microbiol.">
        <title>Pseudomonas gallaeciensis sp. nov., isolated from crude-oil-contaminated intertidal sand samples after the Prestige oil spill.</title>
        <authorList>
            <person name="Mulet M."/>
            <person name="Sanchez D."/>
            <person name="Rodriguez A.C."/>
            <person name="Nogales B."/>
            <person name="Bosch R."/>
            <person name="Busquets A."/>
            <person name="Gomila M."/>
            <person name="Lalucat J."/>
            <person name="Garcia-Valdes E."/>
        </authorList>
    </citation>
    <scope>NUCLEOTIDE SEQUENCE [LARGE SCALE GENOMIC DNA]</scope>
    <source>
        <strain evidence="21 22">V113</strain>
    </source>
</reference>
<feature type="domain" description="CHASE" evidence="19">
    <location>
        <begin position="75"/>
        <end position="294"/>
    </location>
</feature>
<dbReference type="InterPro" id="IPR036097">
    <property type="entry name" value="HisK_dim/P_sf"/>
</dbReference>
<dbReference type="InterPro" id="IPR004358">
    <property type="entry name" value="Sig_transdc_His_kin-like_C"/>
</dbReference>
<dbReference type="PRINTS" id="PR00344">
    <property type="entry name" value="BCTRLSENSOR"/>
</dbReference>
<dbReference type="Pfam" id="PF00072">
    <property type="entry name" value="Response_reg"/>
    <property type="match status" value="2"/>
</dbReference>
<dbReference type="InterPro" id="IPR005467">
    <property type="entry name" value="His_kinase_dom"/>
</dbReference>
<dbReference type="OrthoDB" id="9810730at2"/>
<dbReference type="PANTHER" id="PTHR45339:SF1">
    <property type="entry name" value="HYBRID SIGNAL TRANSDUCTION HISTIDINE KINASE J"/>
    <property type="match status" value="1"/>
</dbReference>
<dbReference type="InterPro" id="IPR008207">
    <property type="entry name" value="Sig_transdc_His_kin_Hpt_dom"/>
</dbReference>
<dbReference type="InterPro" id="IPR001789">
    <property type="entry name" value="Sig_transdc_resp-reg_receiver"/>
</dbReference>
<comment type="caution">
    <text evidence="21">The sequence shown here is derived from an EMBL/GenBank/DDBJ whole genome shotgun (WGS) entry which is preliminary data.</text>
</comment>
<evidence type="ECO:0000313" key="22">
    <source>
        <dbReference type="Proteomes" id="UP000265411"/>
    </source>
</evidence>
<dbReference type="CDD" id="cd17546">
    <property type="entry name" value="REC_hyHK_CKI1_RcsC-like"/>
    <property type="match status" value="2"/>
</dbReference>
<evidence type="ECO:0000256" key="3">
    <source>
        <dbReference type="ARBA" id="ARBA00012438"/>
    </source>
</evidence>
<dbReference type="SMART" id="SM00091">
    <property type="entry name" value="PAS"/>
    <property type="match status" value="3"/>
</dbReference>
<evidence type="ECO:0000259" key="20">
    <source>
        <dbReference type="PROSITE" id="PS50894"/>
    </source>
</evidence>
<dbReference type="CDD" id="cd16922">
    <property type="entry name" value="HATPase_EvgS-ArcB-TorS-like"/>
    <property type="match status" value="1"/>
</dbReference>
<dbReference type="Pfam" id="PF00512">
    <property type="entry name" value="HisKA"/>
    <property type="match status" value="1"/>
</dbReference>
<dbReference type="SMART" id="SM00086">
    <property type="entry name" value="PAC"/>
    <property type="match status" value="3"/>
</dbReference>
<feature type="domain" description="Response regulatory" evidence="16">
    <location>
        <begin position="1161"/>
        <end position="1278"/>
    </location>
</feature>
<feature type="domain" description="PAC" evidence="18">
    <location>
        <begin position="708"/>
        <end position="760"/>
    </location>
</feature>
<dbReference type="Pfam" id="PF03924">
    <property type="entry name" value="CHASE"/>
    <property type="match status" value="1"/>
</dbReference>
<dbReference type="SUPFAM" id="SSF55785">
    <property type="entry name" value="PYP-like sensor domain (PAS domain)"/>
    <property type="match status" value="3"/>
</dbReference>
<keyword evidence="6" id="KW-0812">Transmembrane</keyword>
<evidence type="ECO:0000256" key="13">
    <source>
        <dbReference type="PROSITE-ProRule" id="PRU00169"/>
    </source>
</evidence>
<keyword evidence="7" id="KW-0547">Nucleotide-binding</keyword>